<dbReference type="GO" id="GO:0008784">
    <property type="term" value="F:alanine racemase activity"/>
    <property type="evidence" value="ECO:0007669"/>
    <property type="project" value="UniProtKB-EC"/>
</dbReference>
<evidence type="ECO:0000313" key="2">
    <source>
        <dbReference type="EMBL" id="MFD1204321.1"/>
    </source>
</evidence>
<gene>
    <name evidence="2" type="ORF">ACFQ38_04155</name>
</gene>
<reference evidence="3" key="1">
    <citation type="journal article" date="2019" name="Int. J. Syst. Evol. Microbiol.">
        <title>The Global Catalogue of Microorganisms (GCM) 10K type strain sequencing project: providing services to taxonomists for standard genome sequencing and annotation.</title>
        <authorList>
            <consortium name="The Broad Institute Genomics Platform"/>
            <consortium name="The Broad Institute Genome Sequencing Center for Infectious Disease"/>
            <person name="Wu L."/>
            <person name="Ma J."/>
        </authorList>
    </citation>
    <scope>NUCLEOTIDE SEQUENCE [LARGE SCALE GENOMIC DNA]</scope>
    <source>
        <strain evidence="3">CCUG 53915</strain>
    </source>
</reference>
<sequence>MDEALTAFAHLARPFACIDLEALDWNIKMVNVQSKGKDIRIATKSIRSVELLQYIAERLDNHSGWMTFDCQETLFLLERGFTHILLGYPQMERESIELMIPYIAQGADITFMIDREEHWRLLHEIGLQHNIVLKVCIDVNVSTDFKWIYFGTQRSSLKQVEDVKSLLMKMKEFPNTEVIGIMGYEAQIAGVVDRPVIRWQQPLIQFLKKRSMTLIGQLRRDTVNQIKKACPSIQFVNGGGSGSIDFTVQAKEVTELTIGSAFYFPALFSRYKQLPFKPAASYALRVTRIPEDGIAVCHGGGYTASGAIGIDKAPVPFWPNNLYLLKNEGPGEVQTPLLDKDRILSVGDTVFFRHAKAGELCERFLKIHGRRGDKYVKAFKTYRGEGGCFI</sequence>
<keyword evidence="2" id="KW-0413">Isomerase</keyword>
<dbReference type="SUPFAM" id="SSF51419">
    <property type="entry name" value="PLP-binding barrel"/>
    <property type="match status" value="1"/>
</dbReference>
<dbReference type="EMBL" id="JBHTLT010000020">
    <property type="protein sequence ID" value="MFD1204321.1"/>
    <property type="molecule type" value="Genomic_DNA"/>
</dbReference>
<feature type="domain" description="Alanine racemase N-terminal" evidence="1">
    <location>
        <begin position="18"/>
        <end position="263"/>
    </location>
</feature>
<comment type="caution">
    <text evidence="2">The sequence shown here is derived from an EMBL/GenBank/DDBJ whole genome shotgun (WGS) entry which is preliminary data.</text>
</comment>
<dbReference type="InterPro" id="IPR001608">
    <property type="entry name" value="Ala_racemase_N"/>
</dbReference>
<dbReference type="PANTHER" id="PTHR28004:SF2">
    <property type="entry name" value="D-SERINE DEHYDRATASE"/>
    <property type="match status" value="1"/>
</dbReference>
<keyword evidence="3" id="KW-1185">Reference proteome</keyword>
<dbReference type="PANTHER" id="PTHR28004">
    <property type="entry name" value="ZGC:162816-RELATED"/>
    <property type="match status" value="1"/>
</dbReference>
<dbReference type="EC" id="5.1.1.1" evidence="2"/>
<organism evidence="2 3">
    <name type="scientific">Sporosarcina contaminans</name>
    <dbReference type="NCBI Taxonomy" id="633403"/>
    <lineage>
        <taxon>Bacteria</taxon>
        <taxon>Bacillati</taxon>
        <taxon>Bacillota</taxon>
        <taxon>Bacilli</taxon>
        <taxon>Bacillales</taxon>
        <taxon>Caryophanaceae</taxon>
        <taxon>Sporosarcina</taxon>
    </lineage>
</organism>
<dbReference type="Proteomes" id="UP001597231">
    <property type="component" value="Unassembled WGS sequence"/>
</dbReference>
<evidence type="ECO:0000313" key="3">
    <source>
        <dbReference type="Proteomes" id="UP001597231"/>
    </source>
</evidence>
<dbReference type="Pfam" id="PF01168">
    <property type="entry name" value="Ala_racemase_N"/>
    <property type="match status" value="1"/>
</dbReference>
<proteinExistence type="predicted"/>
<dbReference type="InterPro" id="IPR051466">
    <property type="entry name" value="D-amino_acid_metab_enzyme"/>
</dbReference>
<evidence type="ECO:0000259" key="1">
    <source>
        <dbReference type="Pfam" id="PF01168"/>
    </source>
</evidence>
<protein>
    <submittedName>
        <fullName evidence="2">Alanine racemase</fullName>
        <ecNumber evidence="2">5.1.1.1</ecNumber>
    </submittedName>
</protein>
<accession>A0ABW3TU69</accession>
<dbReference type="Gene3D" id="3.20.20.10">
    <property type="entry name" value="Alanine racemase"/>
    <property type="match status" value="1"/>
</dbReference>
<dbReference type="RefSeq" id="WP_381479854.1">
    <property type="nucleotide sequence ID" value="NZ_JBHTLT010000020.1"/>
</dbReference>
<name>A0ABW3TU69_9BACL</name>
<dbReference type="InterPro" id="IPR029066">
    <property type="entry name" value="PLP-binding_barrel"/>
</dbReference>